<evidence type="ECO:0000256" key="1">
    <source>
        <dbReference type="ARBA" id="ARBA00022490"/>
    </source>
</evidence>
<evidence type="ECO:0000313" key="6">
    <source>
        <dbReference type="EMBL" id="AKV74597.1"/>
    </source>
</evidence>
<evidence type="ECO:0000256" key="2">
    <source>
        <dbReference type="ARBA" id="ARBA00022917"/>
    </source>
</evidence>
<accession>A0A088E8U5</accession>
<evidence type="ECO:0000313" key="15">
    <source>
        <dbReference type="Proteomes" id="UP000062475"/>
    </source>
</evidence>
<evidence type="ECO:0000313" key="12">
    <source>
        <dbReference type="Proteomes" id="UP000056255"/>
    </source>
</evidence>
<dbReference type="PANTHER" id="PTHR11451">
    <property type="entry name" value="THREONINE-TRNA LIGASE"/>
    <property type="match status" value="1"/>
</dbReference>
<dbReference type="NCBIfam" id="NF011500">
    <property type="entry name" value="PRK14938.1"/>
    <property type="match status" value="1"/>
</dbReference>
<dbReference type="GO" id="GO:0005737">
    <property type="term" value="C:cytoplasm"/>
    <property type="evidence" value="ECO:0007669"/>
    <property type="project" value="InterPro"/>
</dbReference>
<proteinExistence type="predicted"/>
<evidence type="ECO:0000259" key="4">
    <source>
        <dbReference type="Pfam" id="PF08915"/>
    </source>
</evidence>
<name>A0A088E8U5_9CREN</name>
<dbReference type="EMBL" id="CP012174">
    <property type="protein sequence ID" value="AKV79086.1"/>
    <property type="molecule type" value="Genomic_DNA"/>
</dbReference>
<dbReference type="PATRIC" id="fig|43687.5.peg.1733"/>
<evidence type="ECO:0000313" key="8">
    <source>
        <dbReference type="EMBL" id="AKV79086.1"/>
    </source>
</evidence>
<dbReference type="GO" id="GO:0004829">
    <property type="term" value="F:threonine-tRNA ligase activity"/>
    <property type="evidence" value="ECO:0007669"/>
    <property type="project" value="InterPro"/>
</dbReference>
<evidence type="ECO:0000313" key="14">
    <source>
        <dbReference type="Proteomes" id="UP000062398"/>
    </source>
</evidence>
<dbReference type="OrthoDB" id="372136at2157"/>
<dbReference type="OMA" id="INCYGHP"/>
<dbReference type="EMBL" id="CP012172">
    <property type="protein sequence ID" value="AKV74597.1"/>
    <property type="molecule type" value="Genomic_DNA"/>
</dbReference>
<dbReference type="GO" id="GO:0016787">
    <property type="term" value="F:hydrolase activity"/>
    <property type="evidence" value="ECO:0007669"/>
    <property type="project" value="UniProtKB-KW"/>
</dbReference>
<dbReference type="GO" id="GO:0008270">
    <property type="term" value="F:zinc ion binding"/>
    <property type="evidence" value="ECO:0007669"/>
    <property type="project" value="InterPro"/>
</dbReference>
<evidence type="ECO:0000313" key="5">
    <source>
        <dbReference type="EMBL" id="AIM27740.1"/>
    </source>
</evidence>
<protein>
    <submittedName>
        <fullName evidence="5">Ser-tRNA(Thr) hydrolase</fullName>
        <ecNumber evidence="5">3.1.1.-</ecNumber>
    </submittedName>
</protein>
<keyword evidence="1" id="KW-0963">Cytoplasm</keyword>
<dbReference type="Proteomes" id="UP000029084">
    <property type="component" value="Chromosome"/>
</dbReference>
<dbReference type="Proteomes" id="UP000061362">
    <property type="component" value="Chromosome"/>
</dbReference>
<evidence type="ECO:0000313" key="9">
    <source>
        <dbReference type="EMBL" id="AKV81331.1"/>
    </source>
</evidence>
<feature type="domain" description="Anticodon-binding" evidence="3">
    <location>
        <begin position="284"/>
        <end position="362"/>
    </location>
</feature>
<keyword evidence="2" id="KW-0648">Protein biosynthesis</keyword>
<gene>
    <name evidence="5" type="ORF">HA72_1601</name>
    <name evidence="6" type="ORF">MsedA_1628</name>
    <name evidence="7" type="ORF">MsedB_1630</name>
    <name evidence="8" type="ORF">MsedC_1628</name>
    <name evidence="9" type="ORF">MsedD_1629</name>
    <name evidence="10" type="ORF">MsedE_1632</name>
</gene>
<evidence type="ECO:0000259" key="3">
    <source>
        <dbReference type="Pfam" id="PF03129"/>
    </source>
</evidence>
<evidence type="ECO:0000313" key="11">
    <source>
        <dbReference type="Proteomes" id="UP000029084"/>
    </source>
</evidence>
<evidence type="ECO:0000313" key="10">
    <source>
        <dbReference type="EMBL" id="AKV83565.1"/>
    </source>
</evidence>
<sequence length="386" mass="44116">MILLFIHASDFSFEVKQKALETAEDPNPGSFSSQNTLVTFISVEKGDDEEILERALENIRDVMSKTKPDTLVLYPYAHLSSNLAEPKTAIQALNSLYERLKAEKEKVVKAPFGWYKAFTVSCYGHPLSELSRRITKAVEYQKSKEMEICTKFGFPGSPESTFMKMAVLERLKRDLGAKGVVYGETRVKGFLSVRFSRPEGRALPCVNEDPRIEVVYESDRDPDFPREFQDSVNRFQIWSRNGNLVRVDVGLLLYYILLKSREKQTPTLPLWLSPIHVRILKVRKEDNVEDFAKSLKERGIRVQVDDLEEGLGNKIRRAGMDWIPFVAIAGERELKTGNLTVRVRETSEQKPMTVDEIERVVKSADDLLLPSNLPLSLKERLNNEES</sequence>
<evidence type="ECO:0000313" key="16">
    <source>
        <dbReference type="Proteomes" id="UP000068832"/>
    </source>
</evidence>
<dbReference type="Pfam" id="PF03129">
    <property type="entry name" value="HGTP_anticodon"/>
    <property type="match status" value="1"/>
</dbReference>
<dbReference type="Gene3D" id="3.50.80.10">
    <property type="entry name" value="D-tyrosyl-tRNA(Tyr) deacylase"/>
    <property type="match status" value="1"/>
</dbReference>
<dbReference type="Proteomes" id="UP000068832">
    <property type="component" value="Chromosome"/>
</dbReference>
<feature type="domain" description="Threonyl-tRNA synthetase editing" evidence="4">
    <location>
        <begin position="1"/>
        <end position="134"/>
    </location>
</feature>
<dbReference type="InterPro" id="IPR023509">
    <property type="entry name" value="DTD-like_sf"/>
</dbReference>
<dbReference type="RefSeq" id="WP_012021543.1">
    <property type="nucleotide sequence ID" value="NZ_AP019770.1"/>
</dbReference>
<dbReference type="GO" id="GO:0005524">
    <property type="term" value="F:ATP binding"/>
    <property type="evidence" value="ECO:0007669"/>
    <property type="project" value="InterPro"/>
</dbReference>
<reference evidence="13 14" key="2">
    <citation type="journal article" date="2015" name="Genome Announc.">
        <title>Complete Genome Sequences of Evolved Arsenate-Resistant Metallosphaera sedula Strains.</title>
        <authorList>
            <person name="Ai C."/>
            <person name="McCarthy S."/>
            <person name="Schackwitz W."/>
            <person name="Martin J."/>
            <person name="Lipzen A."/>
            <person name="Blum P."/>
        </authorList>
    </citation>
    <scope>NUCLEOTIDE SEQUENCE [LARGE SCALE GENOMIC DNA]</scope>
    <source>
        <strain evidence="8 14">ARS120-1</strain>
        <strain evidence="9 13">ARS120-2</strain>
        <strain evidence="6 16">ARS50-1</strain>
        <strain evidence="7 15">ARS50-2</strain>
    </source>
</reference>
<dbReference type="EMBL" id="CP012175">
    <property type="protein sequence ID" value="AKV81331.1"/>
    <property type="molecule type" value="Genomic_DNA"/>
</dbReference>
<dbReference type="Proteomes" id="UP000062475">
    <property type="component" value="Chromosome"/>
</dbReference>
<dbReference type="SUPFAM" id="SSF52954">
    <property type="entry name" value="Class II aaRS ABD-related"/>
    <property type="match status" value="1"/>
</dbReference>
<keyword evidence="5" id="KW-0378">Hydrolase</keyword>
<dbReference type="Pfam" id="PF08915">
    <property type="entry name" value="tRNA-Thr_ED"/>
    <property type="match status" value="1"/>
</dbReference>
<dbReference type="Proteomes" id="UP000056255">
    <property type="component" value="Chromosome"/>
</dbReference>
<dbReference type="InterPro" id="IPR036621">
    <property type="entry name" value="Anticodon-bd_dom_sf"/>
</dbReference>
<dbReference type="EMBL" id="CP012173">
    <property type="protein sequence ID" value="AKV76835.1"/>
    <property type="molecule type" value="Genomic_DNA"/>
</dbReference>
<evidence type="ECO:0000313" key="7">
    <source>
        <dbReference type="EMBL" id="AKV76835.1"/>
    </source>
</evidence>
<organism evidence="5 11">
    <name type="scientific">Metallosphaera sedula</name>
    <dbReference type="NCBI Taxonomy" id="43687"/>
    <lineage>
        <taxon>Archaea</taxon>
        <taxon>Thermoproteota</taxon>
        <taxon>Thermoprotei</taxon>
        <taxon>Sulfolobales</taxon>
        <taxon>Sulfolobaceae</taxon>
        <taxon>Metallosphaera</taxon>
    </lineage>
</organism>
<dbReference type="AlphaFoldDB" id="A0A088E8U5"/>
<dbReference type="GeneID" id="91756107"/>
<dbReference type="Gene3D" id="3.40.50.800">
    <property type="entry name" value="Anticodon-binding domain"/>
    <property type="match status" value="1"/>
</dbReference>
<evidence type="ECO:0000313" key="13">
    <source>
        <dbReference type="Proteomes" id="UP000061362"/>
    </source>
</evidence>
<dbReference type="EMBL" id="CP012176">
    <property type="protein sequence ID" value="AKV83565.1"/>
    <property type="molecule type" value="Genomic_DNA"/>
</dbReference>
<dbReference type="InterPro" id="IPR015011">
    <property type="entry name" value="Threonyl-tRNA_syn_edit_dom_arc"/>
</dbReference>
<dbReference type="GO" id="GO:0006435">
    <property type="term" value="P:threonyl-tRNA aminoacylation"/>
    <property type="evidence" value="ECO:0007669"/>
    <property type="project" value="TreeGrafter"/>
</dbReference>
<reference evidence="5 11" key="1">
    <citation type="journal article" date="2014" name="J. Bacteriol.">
        <title>Role of an Archaeal PitA Transporter in the Copper and Arsenic Resistance of Metallosphaera sedula, an Extreme Thermoacidophile.</title>
        <authorList>
            <person name="McCarthy S."/>
            <person name="Ai C."/>
            <person name="Wheaton G."/>
            <person name="Tevatia R."/>
            <person name="Eckrich V."/>
            <person name="Kelly R."/>
            <person name="Blum P."/>
        </authorList>
    </citation>
    <scope>NUCLEOTIDE SEQUENCE [LARGE SCALE GENOMIC DNA]</scope>
    <source>
        <strain evidence="5 11">CuR1</strain>
    </source>
</reference>
<dbReference type="EC" id="3.1.1.-" evidence="5"/>
<dbReference type="InterPro" id="IPR004154">
    <property type="entry name" value="Anticodon-bd"/>
</dbReference>
<dbReference type="PANTHER" id="PTHR11451:SF44">
    <property type="entry name" value="THREONINE--TRNA LIGASE, CHLOROPLASTIC_MITOCHONDRIAL 2"/>
    <property type="match status" value="1"/>
</dbReference>
<dbReference type="EMBL" id="CP008822">
    <property type="protein sequence ID" value="AIM27740.1"/>
    <property type="molecule type" value="Genomic_DNA"/>
</dbReference>
<dbReference type="Proteomes" id="UP000062398">
    <property type="component" value="Chromosome"/>
</dbReference>
<reference evidence="10 12" key="3">
    <citation type="submission" date="2015-07" db="EMBL/GenBank/DDBJ databases">
        <title>Physiological, transcriptional responses and genome re-sequencing of acid resistant extremely thermoacidophilic Metallosphaera sedula SARC-M1.</title>
        <authorList>
            <person name="Ai C."/>
            <person name="McCarthy S."/>
            <person name="Eckrich V."/>
            <person name="Rudrappa D."/>
            <person name="Qiu G."/>
            <person name="Blum P."/>
        </authorList>
    </citation>
    <scope>NUCLEOTIDE SEQUENCE [LARGE SCALE GENOMIC DNA]</scope>
    <source>
        <strain evidence="10 12">SARC-M1</strain>
    </source>
</reference>